<dbReference type="EMBL" id="CP058350">
    <property type="protein sequence ID" value="QLF69751.1"/>
    <property type="molecule type" value="Genomic_DNA"/>
</dbReference>
<dbReference type="InterPro" id="IPR022388">
    <property type="entry name" value="CHP03808"/>
</dbReference>
<reference evidence="2 3" key="1">
    <citation type="submission" date="2020-06" db="EMBL/GenBank/DDBJ databases">
        <title>Genome sequence of Rhizobium sp strain ADMK78.</title>
        <authorList>
            <person name="Rahi P."/>
        </authorList>
    </citation>
    <scope>NUCLEOTIDE SEQUENCE [LARGE SCALE GENOMIC DNA]</scope>
    <source>
        <strain evidence="2 3">ADMK78</strain>
    </source>
</reference>
<protein>
    <submittedName>
        <fullName evidence="2">TIGR03808 family TAT-translocated repetitive protein</fullName>
    </submittedName>
</protein>
<dbReference type="RefSeq" id="WP_138288330.1">
    <property type="nucleotide sequence ID" value="NZ_CP058350.1"/>
</dbReference>
<feature type="domain" description="Periplasmic copper-binding protein NosD beta helix" evidence="1">
    <location>
        <begin position="157"/>
        <end position="288"/>
    </location>
</feature>
<sequence length="454" mass="47140">MPTRRTLLTTIAGTSLGLALPRIPSAQTLADGPLRGGLDAGDAGILPDRSDDQSDALQQLITRAASIRQPVFLPPGRYEVSSLDLPDGSRLSGVPGATRLVHRGTDPLLSARDCRHVALSGLTLEGGGQGLAEDAGGLLSFRNVETLVLDECEILGSAKNGIHLERCGGRIDTCRISGASRAGVLSLEGKALTIRDNHVSDCGNGGILIHRWTSGDDGAMVTGNRIERIAALDGGTGQHGNGINIYLADNVLVADNHIRDCAFSALRANSASNIVMRGNTCLNSGETAIYAEFAFQGAIISDNLVDGAANGILVVNLDVGGRLATVSGNLLRNLTLTAPYEHTGAGFGFGIAAEADTVITGNVIETAATYGLMLGWGPYLQDVVASGNIIRKVPVGIAVSVVEGSGKTLIAGNLISEAPQGAIVGYRWREKVTDDLIGGSKAYPHLTLADNRSR</sequence>
<dbReference type="PANTHER" id="PTHR36453:SF1">
    <property type="entry name" value="RIGHT HANDED BETA HELIX DOMAIN-CONTAINING PROTEIN"/>
    <property type="match status" value="1"/>
</dbReference>
<dbReference type="SMART" id="SM00710">
    <property type="entry name" value="PbH1"/>
    <property type="match status" value="9"/>
</dbReference>
<evidence type="ECO:0000313" key="2">
    <source>
        <dbReference type="EMBL" id="QLF69751.1"/>
    </source>
</evidence>
<evidence type="ECO:0000313" key="3">
    <source>
        <dbReference type="Proteomes" id="UP000308530"/>
    </source>
</evidence>
<dbReference type="InterPro" id="IPR007742">
    <property type="entry name" value="NosD_dom"/>
</dbReference>
<dbReference type="PROSITE" id="PS51318">
    <property type="entry name" value="TAT"/>
    <property type="match status" value="1"/>
</dbReference>
<dbReference type="InterPro" id="IPR006626">
    <property type="entry name" value="PbH1"/>
</dbReference>
<name>A0ABX6QN73_9HYPH</name>
<dbReference type="InterPro" id="IPR011050">
    <property type="entry name" value="Pectin_lyase_fold/virulence"/>
</dbReference>
<dbReference type="Pfam" id="PF05048">
    <property type="entry name" value="NosD"/>
    <property type="match status" value="1"/>
</dbReference>
<organism evidence="2 3">
    <name type="scientific">Peteryoungia desertarenae</name>
    <dbReference type="NCBI Taxonomy" id="1813451"/>
    <lineage>
        <taxon>Bacteria</taxon>
        <taxon>Pseudomonadati</taxon>
        <taxon>Pseudomonadota</taxon>
        <taxon>Alphaproteobacteria</taxon>
        <taxon>Hyphomicrobiales</taxon>
        <taxon>Rhizobiaceae</taxon>
        <taxon>Peteryoungia</taxon>
    </lineage>
</organism>
<keyword evidence="3" id="KW-1185">Reference proteome</keyword>
<dbReference type="PANTHER" id="PTHR36453">
    <property type="entry name" value="SECRETED PROTEIN-RELATED"/>
    <property type="match status" value="1"/>
</dbReference>
<accession>A0ABX6QN73</accession>
<dbReference type="SUPFAM" id="SSF51126">
    <property type="entry name" value="Pectin lyase-like"/>
    <property type="match status" value="1"/>
</dbReference>
<dbReference type="Proteomes" id="UP000308530">
    <property type="component" value="Chromosome"/>
</dbReference>
<dbReference type="InterPro" id="IPR006311">
    <property type="entry name" value="TAT_signal"/>
</dbReference>
<evidence type="ECO:0000259" key="1">
    <source>
        <dbReference type="Pfam" id="PF05048"/>
    </source>
</evidence>
<dbReference type="InterPro" id="IPR012334">
    <property type="entry name" value="Pectin_lyas_fold"/>
</dbReference>
<dbReference type="NCBIfam" id="TIGR03808">
    <property type="entry name" value="RR_plus_rpt_1"/>
    <property type="match status" value="1"/>
</dbReference>
<proteinExistence type="predicted"/>
<gene>
    <name evidence="2" type="ORF">FE840_009470</name>
</gene>
<dbReference type="Gene3D" id="2.160.20.10">
    <property type="entry name" value="Single-stranded right-handed beta-helix, Pectin lyase-like"/>
    <property type="match status" value="1"/>
</dbReference>